<keyword evidence="2" id="KW-0677">Repeat</keyword>
<proteinExistence type="predicted"/>
<evidence type="ECO:0000256" key="2">
    <source>
        <dbReference type="ARBA" id="ARBA00022737"/>
    </source>
</evidence>
<dbReference type="Proteomes" id="UP000749559">
    <property type="component" value="Unassembled WGS sequence"/>
</dbReference>
<accession>A0A8S4NL73</accession>
<dbReference type="SUPFAM" id="SSF57863">
    <property type="entry name" value="ArfGap/RecO-like zinc finger"/>
    <property type="match status" value="1"/>
</dbReference>
<comment type="caution">
    <text evidence="8">The sequence shown here is derived from an EMBL/GenBank/DDBJ whole genome shotgun (WGS) entry which is preliminary data.</text>
</comment>
<dbReference type="InterPro" id="IPR037278">
    <property type="entry name" value="ARFGAP/RecO"/>
</dbReference>
<evidence type="ECO:0000259" key="7">
    <source>
        <dbReference type="PROSITE" id="PS50115"/>
    </source>
</evidence>
<evidence type="ECO:0000313" key="9">
    <source>
        <dbReference type="Proteomes" id="UP000749559"/>
    </source>
</evidence>
<keyword evidence="9" id="KW-1185">Reference proteome</keyword>
<keyword evidence="3 5" id="KW-0863">Zinc-finger</keyword>
<dbReference type="GO" id="GO:0008270">
    <property type="term" value="F:zinc ion binding"/>
    <property type="evidence" value="ECO:0007669"/>
    <property type="project" value="UniProtKB-KW"/>
</dbReference>
<feature type="compositionally biased region" description="Low complexity" evidence="6">
    <location>
        <begin position="445"/>
        <end position="455"/>
    </location>
</feature>
<gene>
    <name evidence="8" type="ORF">OFUS_LOCUS8443</name>
</gene>
<feature type="compositionally biased region" description="Low complexity" evidence="6">
    <location>
        <begin position="626"/>
        <end position="638"/>
    </location>
</feature>
<feature type="region of interest" description="Disordered" evidence="6">
    <location>
        <begin position="445"/>
        <end position="647"/>
    </location>
</feature>
<keyword evidence="4" id="KW-0862">Zinc</keyword>
<dbReference type="GO" id="GO:0016020">
    <property type="term" value="C:membrane"/>
    <property type="evidence" value="ECO:0007669"/>
    <property type="project" value="TreeGrafter"/>
</dbReference>
<feature type="region of interest" description="Disordered" evidence="6">
    <location>
        <begin position="344"/>
        <end position="418"/>
    </location>
</feature>
<sequence length="647" mass="66431">MSKNKMAANKRKQDEKHLKMLRAMVSLPHNKQCFDCHQRGPTYVNMTTGSYVCTSCSGILRGITPPHRVKSITMTSFSPDDIEYLKCHGNDYCRKVWLGLYDSRSGAEPDSRDENKVKEFMSQKYEKKRWYVAPNESMKEEAKHMNQAAIDNKADTKSIRTIAPNAPKLVVNQYQKPPSEPAVQKPVPTSVSNAAPAAVAPQAAPPASGLQDIFGELGGDPFSSASSTQQAQQPPAGGGFANFNNFGAPQVAAPVPQSSAVAPTSQAFPPGGGLLQPLGQASPAQPNVPASSSQNFPAFSTPSAAPSTTQTQSGGNKYSNLADLFSGDVSEGGSLFSGGATSETSVFGGSLSTEPVAPPAGGINWGSGAGGPDTNTGGGGSLQWNSPATSSAGSSGISWNGSSNVSSSSSYSNQAQNGSVCTVAPSTNPFLMLLASVGQMNANPFGGTNTSTTGGNPFGGGQPNMAGGFGAQPGFGQSQAGFGVPAASQPAAQSTPNAGFPYSQSGGFSSQQQQPGAVGQFSGMNTQAGGGGFGHFGQPAPTQTATMQNGGGQGHFGGQPQPQGQWGQPQGQVQQPAGGFGQFGAKGGQGFAAPQQQQPQQQQFGSWGQPAAQQPVGNPFMAGGVPPQMQQQQQQQQPRANSTNPFL</sequence>
<evidence type="ECO:0000256" key="1">
    <source>
        <dbReference type="ARBA" id="ARBA00022723"/>
    </source>
</evidence>
<dbReference type="CDD" id="cd08838">
    <property type="entry name" value="ArfGap_AGFG"/>
    <property type="match status" value="1"/>
</dbReference>
<dbReference type="InterPro" id="IPR001164">
    <property type="entry name" value="ArfGAP_dom"/>
</dbReference>
<dbReference type="PROSITE" id="PS50115">
    <property type="entry name" value="ARFGAP"/>
    <property type="match status" value="1"/>
</dbReference>
<feature type="compositionally biased region" description="Low complexity" evidence="6">
    <location>
        <begin position="591"/>
        <end position="611"/>
    </location>
</feature>
<dbReference type="PANTHER" id="PTHR46134:SF3">
    <property type="entry name" value="ARFGAP WITH FG REPEATS 1"/>
    <property type="match status" value="1"/>
</dbReference>
<protein>
    <recommendedName>
        <fullName evidence="7">Arf-GAP domain-containing protein</fullName>
    </recommendedName>
</protein>
<dbReference type="SMART" id="SM00105">
    <property type="entry name" value="ArfGap"/>
    <property type="match status" value="1"/>
</dbReference>
<feature type="compositionally biased region" description="Gly residues" evidence="6">
    <location>
        <begin position="578"/>
        <end position="590"/>
    </location>
</feature>
<feature type="compositionally biased region" description="Polar residues" evidence="6">
    <location>
        <begin position="344"/>
        <end position="353"/>
    </location>
</feature>
<feature type="domain" description="Arf-GAP" evidence="7">
    <location>
        <begin position="15"/>
        <end position="140"/>
    </location>
</feature>
<dbReference type="PRINTS" id="PR00405">
    <property type="entry name" value="REVINTRACTNG"/>
</dbReference>
<feature type="compositionally biased region" description="Low complexity" evidence="6">
    <location>
        <begin position="296"/>
        <end position="313"/>
    </location>
</feature>
<feature type="region of interest" description="Disordered" evidence="6">
    <location>
        <begin position="194"/>
        <end position="244"/>
    </location>
</feature>
<name>A0A8S4NL73_OWEFU</name>
<dbReference type="InterPro" id="IPR038508">
    <property type="entry name" value="ArfGAP_dom_sf"/>
</dbReference>
<evidence type="ECO:0000256" key="6">
    <source>
        <dbReference type="SAM" id="MobiDB-lite"/>
    </source>
</evidence>
<evidence type="ECO:0000256" key="5">
    <source>
        <dbReference type="PROSITE-ProRule" id="PRU00288"/>
    </source>
</evidence>
<dbReference type="InterPro" id="IPR052248">
    <property type="entry name" value="Arf-GAP_FG-repeat_protein"/>
</dbReference>
<dbReference type="PANTHER" id="PTHR46134">
    <property type="entry name" value="DRONGO, ISOFORM F"/>
    <property type="match status" value="1"/>
</dbReference>
<feature type="compositionally biased region" description="Low complexity" evidence="6">
    <location>
        <begin position="194"/>
        <end position="208"/>
    </location>
</feature>
<dbReference type="GO" id="GO:0005096">
    <property type="term" value="F:GTPase activator activity"/>
    <property type="evidence" value="ECO:0007669"/>
    <property type="project" value="InterPro"/>
</dbReference>
<keyword evidence="1" id="KW-0479">Metal-binding</keyword>
<feature type="compositionally biased region" description="Low complexity" evidence="6">
    <location>
        <begin position="474"/>
        <end position="516"/>
    </location>
</feature>
<feature type="region of interest" description="Disordered" evidence="6">
    <location>
        <begin position="257"/>
        <end position="319"/>
    </location>
</feature>
<feature type="compositionally biased region" description="Low complexity" evidence="6">
    <location>
        <begin position="558"/>
        <end position="577"/>
    </location>
</feature>
<dbReference type="Pfam" id="PF01412">
    <property type="entry name" value="ArfGap"/>
    <property type="match status" value="1"/>
</dbReference>
<reference evidence="8" key="1">
    <citation type="submission" date="2022-03" db="EMBL/GenBank/DDBJ databases">
        <authorList>
            <person name="Martin C."/>
        </authorList>
    </citation>
    <scope>NUCLEOTIDE SEQUENCE</scope>
</reference>
<feature type="compositionally biased region" description="Gly residues" evidence="6">
    <location>
        <begin position="456"/>
        <end position="473"/>
    </location>
</feature>
<dbReference type="FunFam" id="1.10.220.150:FF:000005">
    <property type="entry name" value="Arf-GAP domain and FG repeat-containing protein 1"/>
    <property type="match status" value="1"/>
</dbReference>
<evidence type="ECO:0000313" key="8">
    <source>
        <dbReference type="EMBL" id="CAH1781942.1"/>
    </source>
</evidence>
<organism evidence="8 9">
    <name type="scientific">Owenia fusiformis</name>
    <name type="common">Polychaete worm</name>
    <dbReference type="NCBI Taxonomy" id="6347"/>
    <lineage>
        <taxon>Eukaryota</taxon>
        <taxon>Metazoa</taxon>
        <taxon>Spiralia</taxon>
        <taxon>Lophotrochozoa</taxon>
        <taxon>Annelida</taxon>
        <taxon>Polychaeta</taxon>
        <taxon>Sedentaria</taxon>
        <taxon>Canalipalpata</taxon>
        <taxon>Sabellida</taxon>
        <taxon>Oweniida</taxon>
        <taxon>Oweniidae</taxon>
        <taxon>Owenia</taxon>
    </lineage>
</organism>
<feature type="compositionally biased region" description="Gly residues" evidence="6">
    <location>
        <begin position="363"/>
        <end position="381"/>
    </location>
</feature>
<feature type="compositionally biased region" description="Low complexity" evidence="6">
    <location>
        <begin position="385"/>
        <end position="418"/>
    </location>
</feature>
<feature type="compositionally biased region" description="Polar residues" evidence="6">
    <location>
        <begin position="282"/>
        <end position="295"/>
    </location>
</feature>
<dbReference type="Gene3D" id="1.10.220.150">
    <property type="entry name" value="Arf GTPase activating protein"/>
    <property type="match status" value="1"/>
</dbReference>
<dbReference type="GO" id="GO:0005737">
    <property type="term" value="C:cytoplasm"/>
    <property type="evidence" value="ECO:0007669"/>
    <property type="project" value="TreeGrafter"/>
</dbReference>
<evidence type="ECO:0000256" key="4">
    <source>
        <dbReference type="ARBA" id="ARBA00022833"/>
    </source>
</evidence>
<feature type="compositionally biased region" description="Low complexity" evidence="6">
    <location>
        <begin position="221"/>
        <end position="244"/>
    </location>
</feature>
<dbReference type="AlphaFoldDB" id="A0A8S4NL73"/>
<dbReference type="EMBL" id="CAIIXF020000004">
    <property type="protein sequence ID" value="CAH1781942.1"/>
    <property type="molecule type" value="Genomic_DNA"/>
</dbReference>
<evidence type="ECO:0000256" key="3">
    <source>
        <dbReference type="ARBA" id="ARBA00022771"/>
    </source>
</evidence>